<gene>
    <name evidence="1" type="ORF">F5876DRAFT_64117</name>
</gene>
<dbReference type="EMBL" id="MU795028">
    <property type="protein sequence ID" value="KAJ3812297.1"/>
    <property type="molecule type" value="Genomic_DNA"/>
</dbReference>
<evidence type="ECO:0000313" key="2">
    <source>
        <dbReference type="Proteomes" id="UP001163835"/>
    </source>
</evidence>
<proteinExistence type="predicted"/>
<sequence>MYLPSLSPGPPTVASASGLTFVSASTSATPVLPISTETFQRKMHTHIRNIRDFCDGLEYQVQFNDLRMLQELEEKGNEFLDARSPDPQWDRNCGYGLFHCQPIDTTSRFHGAMLKIRYPPSSDHYLLPLALKPSLHDDFGSLCL</sequence>
<dbReference type="Proteomes" id="UP001163835">
    <property type="component" value="Unassembled WGS sequence"/>
</dbReference>
<name>A0ACC1U5J4_9AGAR</name>
<organism evidence="1 2">
    <name type="scientific">Lentinula aff. lateritia</name>
    <dbReference type="NCBI Taxonomy" id="2804960"/>
    <lineage>
        <taxon>Eukaryota</taxon>
        <taxon>Fungi</taxon>
        <taxon>Dikarya</taxon>
        <taxon>Basidiomycota</taxon>
        <taxon>Agaricomycotina</taxon>
        <taxon>Agaricomycetes</taxon>
        <taxon>Agaricomycetidae</taxon>
        <taxon>Agaricales</taxon>
        <taxon>Marasmiineae</taxon>
        <taxon>Omphalotaceae</taxon>
        <taxon>Lentinula</taxon>
    </lineage>
</organism>
<keyword evidence="2" id="KW-1185">Reference proteome</keyword>
<accession>A0ACC1U5J4</accession>
<reference evidence="1" key="1">
    <citation type="submission" date="2022-09" db="EMBL/GenBank/DDBJ databases">
        <title>A Global Phylogenomic Analysis of the Shiitake Genus Lentinula.</title>
        <authorList>
            <consortium name="DOE Joint Genome Institute"/>
            <person name="Sierra-Patev S."/>
            <person name="Min B."/>
            <person name="Naranjo-Ortiz M."/>
            <person name="Looney B."/>
            <person name="Konkel Z."/>
            <person name="Slot J.C."/>
            <person name="Sakamoto Y."/>
            <person name="Steenwyk J.L."/>
            <person name="Rokas A."/>
            <person name="Carro J."/>
            <person name="Camarero S."/>
            <person name="Ferreira P."/>
            <person name="Molpeceres G."/>
            <person name="Ruiz-Duenas F.J."/>
            <person name="Serrano A."/>
            <person name="Henrissat B."/>
            <person name="Drula E."/>
            <person name="Hughes K.W."/>
            <person name="Mata J.L."/>
            <person name="Ishikawa N.K."/>
            <person name="Vargas-Isla R."/>
            <person name="Ushijima S."/>
            <person name="Smith C.A."/>
            <person name="Ahrendt S."/>
            <person name="Andreopoulos W."/>
            <person name="He G."/>
            <person name="Labutti K."/>
            <person name="Lipzen A."/>
            <person name="Ng V."/>
            <person name="Riley R."/>
            <person name="Sandor L."/>
            <person name="Barry K."/>
            <person name="Martinez A.T."/>
            <person name="Xiao Y."/>
            <person name="Gibbons J.G."/>
            <person name="Terashima K."/>
            <person name="Grigoriev I.V."/>
            <person name="Hibbett D.S."/>
        </authorList>
    </citation>
    <scope>NUCLEOTIDE SEQUENCE</scope>
    <source>
        <strain evidence="1">TMI1499</strain>
    </source>
</reference>
<evidence type="ECO:0000313" key="1">
    <source>
        <dbReference type="EMBL" id="KAJ3812297.1"/>
    </source>
</evidence>
<protein>
    <submittedName>
        <fullName evidence="1">Uncharacterized protein</fullName>
    </submittedName>
</protein>
<comment type="caution">
    <text evidence="1">The sequence shown here is derived from an EMBL/GenBank/DDBJ whole genome shotgun (WGS) entry which is preliminary data.</text>
</comment>